<name>A0A8S5PK91_9CAUD</name>
<accession>A0A8S5PK91</accession>
<reference evidence="1" key="1">
    <citation type="journal article" date="2021" name="Proc. Natl. Acad. Sci. U.S.A.">
        <title>A Catalog of Tens of Thousands of Viruses from Human Metagenomes Reveals Hidden Associations with Chronic Diseases.</title>
        <authorList>
            <person name="Tisza M.J."/>
            <person name="Buck C.B."/>
        </authorList>
    </citation>
    <scope>NUCLEOTIDE SEQUENCE</scope>
    <source>
        <strain evidence="1">CtXBp18</strain>
    </source>
</reference>
<proteinExistence type="predicted"/>
<organism evidence="1">
    <name type="scientific">Siphoviridae sp. ctXBp18</name>
    <dbReference type="NCBI Taxonomy" id="2825541"/>
    <lineage>
        <taxon>Viruses</taxon>
        <taxon>Duplodnaviria</taxon>
        <taxon>Heunggongvirae</taxon>
        <taxon>Uroviricota</taxon>
        <taxon>Caudoviricetes</taxon>
    </lineage>
</organism>
<dbReference type="EMBL" id="BK015442">
    <property type="protein sequence ID" value="DAE06833.1"/>
    <property type="molecule type" value="Genomic_DNA"/>
</dbReference>
<sequence length="39" mass="4353">MADKLLLNLLCCLIPILRARRLLRCTTSPGELRSNGKSL</sequence>
<evidence type="ECO:0000313" key="1">
    <source>
        <dbReference type="EMBL" id="DAE06833.1"/>
    </source>
</evidence>
<protein>
    <submittedName>
        <fullName evidence="1">Uncharacterized protein</fullName>
    </submittedName>
</protein>